<name>A0ABR2I6V1_9EUKA</name>
<dbReference type="Proteomes" id="UP001470230">
    <property type="component" value="Unassembled WGS sequence"/>
</dbReference>
<accession>A0ABR2I6V1</accession>
<evidence type="ECO:0000313" key="2">
    <source>
        <dbReference type="Proteomes" id="UP001470230"/>
    </source>
</evidence>
<keyword evidence="2" id="KW-1185">Reference proteome</keyword>
<protein>
    <submittedName>
        <fullName evidence="1">Uncharacterized protein</fullName>
    </submittedName>
</protein>
<comment type="caution">
    <text evidence="1">The sequence shown here is derived from an EMBL/GenBank/DDBJ whole genome shotgun (WGS) entry which is preliminary data.</text>
</comment>
<reference evidence="1 2" key="1">
    <citation type="submission" date="2024-04" db="EMBL/GenBank/DDBJ databases">
        <title>Tritrichomonas musculus Genome.</title>
        <authorList>
            <person name="Alves-Ferreira E."/>
            <person name="Grigg M."/>
            <person name="Lorenzi H."/>
            <person name="Galac M."/>
        </authorList>
    </citation>
    <scope>NUCLEOTIDE SEQUENCE [LARGE SCALE GENOMIC DNA]</scope>
    <source>
        <strain evidence="1 2">EAF2021</strain>
    </source>
</reference>
<sequence>MINLTIFSLTLSSIYSPSPLLTDNRNIIQNSNFQYFFPTLFFNLKELLLEDSVFSKGMGSVLYSDFRNHMHVKDEDMHDEKHDSYKIVSMKGYGELYKIRNCTFKNFEIWKQRLILIEGHPTFYMTNCLFHSILTESGLLRIDAKACMISHICCSDIQSKDGNSANALLLETNGQSGSFFKFIFSTFHGNEFDHNYLHLFKLNGEVALRHQCVNISTYKLKDSLDNSAFRLFTPACLKMMMSTFEKVTAKRIFHYNLQSKNKSYSHYISMCNFVENTFSDSCIYADSNQNEQMTIELTVFSCTSSSSNDNSKYKYIVKASESGNFTISNCVFNYDYWTTDSPENNGYHYIGSSKDANKVNDLPYYVLPEYCEGVVKDNAYGCNNDTCPDLTGCPPEAFEFIKGDKSYTEEHDPYIHTPTPSPSIVFSESIPFSYSAQFSLSNFSLNQQPLAIPECLQVLQNSVLQAISHIHLILQRQLTSHHHFIFPIPNNLVHLLILQIRRSSLHLFIFPIPSNLVHLLILQIRKSSLHLFIFPIPSNLVHLFILQIRKSSLHLFIFPIPSNLVHLFILQIRKSSLHLFIFPIPNNLVHLLILQIRKSSLHLCIFQKQMIFLKHKNLQNLIYLQDQKILPIHFCFRVQVGFQKQVILQRPVDSLKPVTSLKLLDSPKQVAFQNQKISRYHLHLRQQKILIIRIRFHLQKGSLIQTLFQTQFHLQILLNFQDRLTLQKLENFPKQDTFQRRQILPSQLTFRNQPILRAQALLLKQQVSPKRRISQKLVISLKPLISQNRLISLNHTVLSQLTICTIRIHFRLLALSLHLASFLLRFTLQIQNTFQGLAGSQKLELFLRQVNSQKVTNFLSQVNFHRQIIFLHRKHTFKEPALSSISRLTTATR</sequence>
<dbReference type="EMBL" id="JAPFFF010000019">
    <property type="protein sequence ID" value="KAK8858278.1"/>
    <property type="molecule type" value="Genomic_DNA"/>
</dbReference>
<proteinExistence type="predicted"/>
<organism evidence="1 2">
    <name type="scientific">Tritrichomonas musculus</name>
    <dbReference type="NCBI Taxonomy" id="1915356"/>
    <lineage>
        <taxon>Eukaryota</taxon>
        <taxon>Metamonada</taxon>
        <taxon>Parabasalia</taxon>
        <taxon>Tritrichomonadida</taxon>
        <taxon>Tritrichomonadidae</taxon>
        <taxon>Tritrichomonas</taxon>
    </lineage>
</organism>
<evidence type="ECO:0000313" key="1">
    <source>
        <dbReference type="EMBL" id="KAK8858278.1"/>
    </source>
</evidence>
<gene>
    <name evidence="1" type="ORF">M9Y10_013380</name>
</gene>